<evidence type="ECO:0000313" key="1">
    <source>
        <dbReference type="EMBL" id="KAJ1676051.1"/>
    </source>
</evidence>
<evidence type="ECO:0000313" key="2">
    <source>
        <dbReference type="Proteomes" id="UP001145114"/>
    </source>
</evidence>
<organism evidence="1 2">
    <name type="scientific">Spiromyces aspiralis</name>
    <dbReference type="NCBI Taxonomy" id="68401"/>
    <lineage>
        <taxon>Eukaryota</taxon>
        <taxon>Fungi</taxon>
        <taxon>Fungi incertae sedis</taxon>
        <taxon>Zoopagomycota</taxon>
        <taxon>Kickxellomycotina</taxon>
        <taxon>Kickxellomycetes</taxon>
        <taxon>Kickxellales</taxon>
        <taxon>Kickxellaceae</taxon>
        <taxon>Spiromyces</taxon>
    </lineage>
</organism>
<reference evidence="1" key="1">
    <citation type="submission" date="2022-06" db="EMBL/GenBank/DDBJ databases">
        <title>Phylogenomic reconstructions and comparative analyses of Kickxellomycotina fungi.</title>
        <authorList>
            <person name="Reynolds N.K."/>
            <person name="Stajich J.E."/>
            <person name="Barry K."/>
            <person name="Grigoriev I.V."/>
            <person name="Crous P."/>
            <person name="Smith M.E."/>
        </authorList>
    </citation>
    <scope>NUCLEOTIDE SEQUENCE</scope>
    <source>
        <strain evidence="1">RSA 2271</strain>
    </source>
</reference>
<comment type="caution">
    <text evidence="1">The sequence shown here is derived from an EMBL/GenBank/DDBJ whole genome shotgun (WGS) entry which is preliminary data.</text>
</comment>
<gene>
    <name evidence="1" type="primary">SYF1</name>
    <name evidence="1" type="ORF">EV182_000044</name>
</gene>
<sequence>MGDLGINDADLPFEKDVLHDKYNLKNWLRYLDHKHASNASADSLIMVYERAVRALPGSYKLWKRYLDYRKRDLTDKNPIRFRQQFESVNFCFERALLLLNKMPRIWLDYLEFLALQPAVTHTRHAFDRALRALPITQHERVWPLYLRFSRRVGGVTAVRVHRRYLQLFPENEETYIDLCIHLGYWAEAAKHLIACLDNPDWVSPHGTSAFQLWVKLADLVVEHPDALAASRGGGEVDAETILQDGIRRYPDMAGRLWTSLARYYIIGGQMERARDIYEEAIERVTTIRDFTQVFDAYAEFEEGIVTSLMEQEAEYAAVAARRGESTANTAFGRESRIEIDLRLERFERLMDRRPFLVNDVLLRQNPNNVKEWQRRAALWRKRGDEARMIEAYEQTVERIQPRKAGPGKLSELWLEYARHYEDEKKDLDGARKVLQRATESNYKSIAELVDVWLAWAEMEIRHDNYDGAIEVLARATAAPAGKNAATVDYRDESVPPQARVFKSLKLWSLYVDLEESVGTLETTRAAYDRIIELRIATPQTIVNYAQFLEERKYFEESFRVYERGIELFGYPVAFELWNIYLAKFTARYGGSKLERARELFEQAIKGCPPNYAKPIYLMYGKLEEEYGQTRHAMRIYELATTRVDKPERLAMYRFYIGKTIEQFGLTATRPIYEKAIETLADSDALVLSRDFAKMEVQLGEIDRARAIYAYASQFADPRLHQDGLWREWNEFEVKHGNEDTFREMLRIKRSVQVKYNTETSFVSAQMALHRQKRQQEQPALPGFTAATRDTGLNAKPLQKEENGDQPQQAAVGGDAATTTNGRAVNPDEVALGDIDDL</sequence>
<proteinExistence type="predicted"/>
<accession>A0ACC1HK43</accession>
<dbReference type="EMBL" id="JAMZIH010005143">
    <property type="protein sequence ID" value="KAJ1676051.1"/>
    <property type="molecule type" value="Genomic_DNA"/>
</dbReference>
<keyword evidence="2" id="KW-1185">Reference proteome</keyword>
<name>A0ACC1HK43_9FUNG</name>
<dbReference type="Proteomes" id="UP001145114">
    <property type="component" value="Unassembled WGS sequence"/>
</dbReference>
<protein>
    <submittedName>
        <fullName evidence="1">Pre-mRNA-splicing factor syf1</fullName>
    </submittedName>
</protein>